<sequence>MAKNITNFIREENVLTQNNLKLCKVTYFETCWCKLNSNESVTCPYLLRHVNSSSNSSYFCVYHIIRKTIECFDSSIIYPKDDFVSNTYIYLTILLFLIGIIGNGLSIIVLFDKTLRYLSVYRNLAILCAFNIFYLLAISIRHINKYNQDLRNISPNVCRWHKFIVTFTGHLCTWQLVSTSIQRVHALLSLQLHRTTSWKQTLSILFLCIILPLFIFDGQLLFNYGLLYKKHMCDDTSPYTMKQFQRAVHLPINNNSKLLKNISIRYYTTSAQNQILKSQECGNCMLWNIFDTFIYAIIPFLIISISSLIIIIKIHQRRRSFLSLGGICHTKQRLIRAQDNLSIFLIAVNCLFLIMSGPLNIYFMIQTILKYFFSKTFSIIHLNELLRLLQNSYHALSFIFYCVIGNKFRKSTWSITQRIYYQVIKSICKHKNMELLCTMCHPRQKRPTTNGPTSSTSTSDSQKLLPTLIEMNVIRKKNYIAIVSTAKQDKKMKTATHKTFI</sequence>
<organism evidence="8 9">
    <name type="scientific">Adineta steineri</name>
    <dbReference type="NCBI Taxonomy" id="433720"/>
    <lineage>
        <taxon>Eukaryota</taxon>
        <taxon>Metazoa</taxon>
        <taxon>Spiralia</taxon>
        <taxon>Gnathifera</taxon>
        <taxon>Rotifera</taxon>
        <taxon>Eurotatoria</taxon>
        <taxon>Bdelloidea</taxon>
        <taxon>Adinetida</taxon>
        <taxon>Adinetidae</taxon>
        <taxon>Adineta</taxon>
    </lineage>
</organism>
<comment type="subcellular location">
    <subcellularLocation>
        <location evidence="1">Membrane</location>
    </subcellularLocation>
</comment>
<evidence type="ECO:0000256" key="3">
    <source>
        <dbReference type="ARBA" id="ARBA00022989"/>
    </source>
</evidence>
<comment type="caution">
    <text evidence="8">The sequence shown here is derived from an EMBL/GenBank/DDBJ whole genome shotgun (WGS) entry which is preliminary data.</text>
</comment>
<dbReference type="Gene3D" id="1.20.1070.10">
    <property type="entry name" value="Rhodopsin 7-helix transmembrane proteins"/>
    <property type="match status" value="1"/>
</dbReference>
<evidence type="ECO:0000256" key="5">
    <source>
        <dbReference type="SAM" id="Phobius"/>
    </source>
</evidence>
<accession>A0A819B2V5</accession>
<dbReference type="PANTHER" id="PTHR46641:SF25">
    <property type="entry name" value="CNMAMIDE RECEPTOR-RELATED"/>
    <property type="match status" value="1"/>
</dbReference>
<gene>
    <name evidence="7" type="ORF">IZO911_LOCUS4162</name>
    <name evidence="8" type="ORF">KXQ929_LOCUS16687</name>
</gene>
<reference evidence="8" key="1">
    <citation type="submission" date="2021-02" db="EMBL/GenBank/DDBJ databases">
        <authorList>
            <person name="Nowell W R."/>
        </authorList>
    </citation>
    <scope>NUCLEOTIDE SEQUENCE</scope>
</reference>
<evidence type="ECO:0000313" key="7">
    <source>
        <dbReference type="EMBL" id="CAF0751304.1"/>
    </source>
</evidence>
<dbReference type="PROSITE" id="PS50262">
    <property type="entry name" value="G_PROTEIN_RECEP_F1_2"/>
    <property type="match status" value="1"/>
</dbReference>
<protein>
    <recommendedName>
        <fullName evidence="6">G-protein coupled receptors family 1 profile domain-containing protein</fullName>
    </recommendedName>
</protein>
<feature type="transmembrane region" description="Helical" evidence="5">
    <location>
        <begin position="123"/>
        <end position="143"/>
    </location>
</feature>
<dbReference type="InterPro" id="IPR052954">
    <property type="entry name" value="GPCR-Ligand_Int"/>
</dbReference>
<dbReference type="GO" id="GO:0016020">
    <property type="term" value="C:membrane"/>
    <property type="evidence" value="ECO:0007669"/>
    <property type="project" value="UniProtKB-SubCell"/>
</dbReference>
<keyword evidence="3 5" id="KW-1133">Transmembrane helix</keyword>
<evidence type="ECO:0000256" key="4">
    <source>
        <dbReference type="ARBA" id="ARBA00023136"/>
    </source>
</evidence>
<keyword evidence="2 5" id="KW-0812">Transmembrane</keyword>
<dbReference type="InterPro" id="IPR017452">
    <property type="entry name" value="GPCR_Rhodpsn_7TM"/>
</dbReference>
<evidence type="ECO:0000313" key="9">
    <source>
        <dbReference type="Proteomes" id="UP000663868"/>
    </source>
</evidence>
<evidence type="ECO:0000259" key="6">
    <source>
        <dbReference type="PROSITE" id="PS50262"/>
    </source>
</evidence>
<dbReference type="AlphaFoldDB" id="A0A819B2V5"/>
<dbReference type="Proteomes" id="UP000663860">
    <property type="component" value="Unassembled WGS sequence"/>
</dbReference>
<feature type="transmembrane region" description="Helical" evidence="5">
    <location>
        <begin position="293"/>
        <end position="312"/>
    </location>
</feature>
<dbReference type="Proteomes" id="UP000663868">
    <property type="component" value="Unassembled WGS sequence"/>
</dbReference>
<feature type="transmembrane region" description="Helical" evidence="5">
    <location>
        <begin position="202"/>
        <end position="222"/>
    </location>
</feature>
<name>A0A819B2V5_9BILA</name>
<dbReference type="SUPFAM" id="SSF81321">
    <property type="entry name" value="Family A G protein-coupled receptor-like"/>
    <property type="match status" value="1"/>
</dbReference>
<evidence type="ECO:0000313" key="8">
    <source>
        <dbReference type="EMBL" id="CAF3794928.1"/>
    </source>
</evidence>
<evidence type="ECO:0000256" key="1">
    <source>
        <dbReference type="ARBA" id="ARBA00004370"/>
    </source>
</evidence>
<dbReference type="PANTHER" id="PTHR46641">
    <property type="entry name" value="FMRFAMIDE RECEPTOR-RELATED"/>
    <property type="match status" value="1"/>
</dbReference>
<keyword evidence="4 5" id="KW-0472">Membrane</keyword>
<evidence type="ECO:0000256" key="2">
    <source>
        <dbReference type="ARBA" id="ARBA00022692"/>
    </source>
</evidence>
<feature type="transmembrane region" description="Helical" evidence="5">
    <location>
        <begin position="88"/>
        <end position="111"/>
    </location>
</feature>
<proteinExistence type="predicted"/>
<dbReference type="EMBL" id="CAJOBB010001018">
    <property type="protein sequence ID" value="CAF3794928.1"/>
    <property type="molecule type" value="Genomic_DNA"/>
</dbReference>
<feature type="domain" description="G-protein coupled receptors family 1 profile" evidence="6">
    <location>
        <begin position="102"/>
        <end position="401"/>
    </location>
</feature>
<feature type="transmembrane region" description="Helical" evidence="5">
    <location>
        <begin position="341"/>
        <end position="365"/>
    </location>
</feature>
<dbReference type="EMBL" id="CAJNOE010000022">
    <property type="protein sequence ID" value="CAF0751304.1"/>
    <property type="molecule type" value="Genomic_DNA"/>
</dbReference>